<organism evidence="1">
    <name type="scientific">Siphoviridae sp. ctzm5103</name>
    <dbReference type="NCBI Taxonomy" id="2825750"/>
    <lineage>
        <taxon>Viruses</taxon>
        <taxon>Duplodnaviria</taxon>
        <taxon>Heunggongvirae</taxon>
        <taxon>Uroviricota</taxon>
        <taxon>Caudoviricetes</taxon>
    </lineage>
</organism>
<reference evidence="1" key="1">
    <citation type="journal article" date="2021" name="Proc. Natl. Acad. Sci. U.S.A.">
        <title>A Catalog of Tens of Thousands of Viruses from Human Metagenomes Reveals Hidden Associations with Chronic Diseases.</title>
        <authorList>
            <person name="Tisza M.J."/>
            <person name="Buck C.B."/>
        </authorList>
    </citation>
    <scope>NUCLEOTIDE SEQUENCE</scope>
    <source>
        <strain evidence="1">Ctzm5103</strain>
    </source>
</reference>
<dbReference type="EMBL" id="BK015926">
    <property type="protein sequence ID" value="DAF85422.1"/>
    <property type="molecule type" value="Genomic_DNA"/>
</dbReference>
<proteinExistence type="predicted"/>
<protein>
    <submittedName>
        <fullName evidence="1">Putative terminase small subunit</fullName>
    </submittedName>
</protein>
<name>A0A8S5TT91_9CAUD</name>
<accession>A0A8S5TT91</accession>
<evidence type="ECO:0000313" key="1">
    <source>
        <dbReference type="EMBL" id="DAF85422.1"/>
    </source>
</evidence>
<sequence>MGRHRNFKKKDVLDAIDGSYGIVSTVAEKLHCNWHTADEYIKKWPETLQALSDEEESKLDFVEGKAIKKINEDDGAMIRFYLATKGKKRGFTYDEKLEADETAEDKELNIITDDAATGGGEITEADE</sequence>